<reference evidence="3" key="1">
    <citation type="journal article" date="2017" name="Plant J.">
        <title>The pomegranate (Punica granatum L.) genome and the genomics of punicalagin biosynthesis.</title>
        <authorList>
            <person name="Qin G."/>
            <person name="Xu C."/>
            <person name="Ming R."/>
            <person name="Tang H."/>
            <person name="Guyot R."/>
            <person name="Kramer E.M."/>
            <person name="Hu Y."/>
            <person name="Yi X."/>
            <person name="Qi Y."/>
            <person name="Xu X."/>
            <person name="Gao Z."/>
            <person name="Pan H."/>
            <person name="Jian J."/>
            <person name="Tian Y."/>
            <person name="Yue Z."/>
            <person name="Xu Y."/>
        </authorList>
    </citation>
    <scope>NUCLEOTIDE SEQUENCE [LARGE SCALE GENOMIC DNA]</scope>
    <source>
        <strain evidence="3">cv. Dabenzi</strain>
    </source>
</reference>
<reference evidence="1" key="2">
    <citation type="submission" date="2017-06" db="EMBL/GenBank/DDBJ databases">
        <title>The pomegranate genome and the genomics of punicalagin biosynthesis.</title>
        <authorList>
            <person name="Xu C."/>
        </authorList>
    </citation>
    <scope>NUCLEOTIDE SEQUENCE [LARGE SCALE GENOMIC DNA]</scope>
    <source>
        <tissue evidence="1">Fresh leaf</tissue>
    </source>
</reference>
<name>A0A218VR19_PUNGR</name>
<evidence type="ECO:0000313" key="2">
    <source>
        <dbReference type="EMBL" id="PKI59163.1"/>
    </source>
</evidence>
<organism evidence="1 3">
    <name type="scientific">Punica granatum</name>
    <name type="common">Pomegranate</name>
    <dbReference type="NCBI Taxonomy" id="22663"/>
    <lineage>
        <taxon>Eukaryota</taxon>
        <taxon>Viridiplantae</taxon>
        <taxon>Streptophyta</taxon>
        <taxon>Embryophyta</taxon>
        <taxon>Tracheophyta</taxon>
        <taxon>Spermatophyta</taxon>
        <taxon>Magnoliopsida</taxon>
        <taxon>eudicotyledons</taxon>
        <taxon>Gunneridae</taxon>
        <taxon>Pentapetalae</taxon>
        <taxon>rosids</taxon>
        <taxon>malvids</taxon>
        <taxon>Myrtales</taxon>
        <taxon>Lythraceae</taxon>
        <taxon>Punica</taxon>
    </lineage>
</organism>
<evidence type="ECO:0000313" key="3">
    <source>
        <dbReference type="Proteomes" id="UP000197138"/>
    </source>
</evidence>
<evidence type="ECO:0000313" key="1">
    <source>
        <dbReference type="EMBL" id="OWM62749.1"/>
    </source>
</evidence>
<reference evidence="2 4" key="3">
    <citation type="submission" date="2017-11" db="EMBL/GenBank/DDBJ databases">
        <title>De-novo sequencing of pomegranate (Punica granatum L.) genome.</title>
        <authorList>
            <person name="Akparov Z."/>
            <person name="Amiraslanov A."/>
            <person name="Hajiyeva S."/>
            <person name="Abbasov M."/>
            <person name="Kaur K."/>
            <person name="Hamwieh A."/>
            <person name="Solovyev V."/>
            <person name="Salamov A."/>
            <person name="Braich B."/>
            <person name="Kosarev P."/>
            <person name="Mahmoud A."/>
            <person name="Hajiyev E."/>
            <person name="Babayeva S."/>
            <person name="Izzatullayeva V."/>
            <person name="Mammadov A."/>
            <person name="Mammadov A."/>
            <person name="Sharifova S."/>
            <person name="Ojaghi J."/>
            <person name="Eynullazada K."/>
            <person name="Bayramov B."/>
            <person name="Abdulazimova A."/>
            <person name="Shahmuradov I."/>
        </authorList>
    </citation>
    <scope>NUCLEOTIDE SEQUENCE [LARGE SCALE GENOMIC DNA]</scope>
    <source>
        <strain evidence="2">AG2017</strain>
        <strain evidence="4">cv. AG2017</strain>
        <tissue evidence="2">Leaf</tissue>
    </source>
</reference>
<accession>A0A218VR19</accession>
<comment type="caution">
    <text evidence="1">The sequence shown here is derived from an EMBL/GenBank/DDBJ whole genome shotgun (WGS) entry which is preliminary data.</text>
</comment>
<dbReference type="STRING" id="22663.A0A218VR19"/>
<dbReference type="OrthoDB" id="755325at2759"/>
<keyword evidence="4" id="KW-1185">Reference proteome</keyword>
<sequence>MDEYNYYKRCEIPAFGSWDCYDGLPFTQCFDTASRHPTAAGLFRYSYPNDRDLYVAGDLYANDVVTPTMIVVPRRRRTKVRGDDNVVDVKGDAKAKGGNWVGGGGFEEPLSPTPTFVTSRPTPKPVDEDLYKIPSEFLHAKPRKKRGLRFFTCCSVPTCAL</sequence>
<dbReference type="PANTHER" id="PTHR33699">
    <property type="entry name" value="EXPRESSED PROTEIN"/>
    <property type="match status" value="1"/>
</dbReference>
<evidence type="ECO:0000313" key="4">
    <source>
        <dbReference type="Proteomes" id="UP000233551"/>
    </source>
</evidence>
<dbReference type="Proteomes" id="UP000197138">
    <property type="component" value="Unassembled WGS sequence"/>
</dbReference>
<proteinExistence type="predicted"/>
<protein>
    <submittedName>
        <fullName evidence="1">Uncharacterized protein</fullName>
    </submittedName>
</protein>
<dbReference type="GeneID" id="116212662"/>
<dbReference type="AlphaFoldDB" id="A0A218VR19"/>
<gene>
    <name evidence="1" type="ORF">CDL15_Pgr020043</name>
    <name evidence="2" type="ORF">CRG98_020428</name>
</gene>
<dbReference type="EMBL" id="MTKT01006319">
    <property type="protein sequence ID" value="OWM62749.1"/>
    <property type="molecule type" value="Genomic_DNA"/>
</dbReference>
<dbReference type="EMBL" id="PGOL01001318">
    <property type="protein sequence ID" value="PKI59163.1"/>
    <property type="molecule type" value="Genomic_DNA"/>
</dbReference>
<dbReference type="PANTHER" id="PTHR33699:SF2">
    <property type="entry name" value="PATHOGENIC TYPE III EFFECTOR AVIRULENCE FACTOR AVR AVRRPT-CLEAVAGE: CLEAVAGE SITE PROTEIN-RELATED"/>
    <property type="match status" value="1"/>
</dbReference>
<dbReference type="Proteomes" id="UP000233551">
    <property type="component" value="Unassembled WGS sequence"/>
</dbReference>